<name>A0A2S7UVZ8_9GAMM</name>
<protein>
    <submittedName>
        <fullName evidence="3">Uncharacterized protein</fullName>
    </submittedName>
</protein>
<dbReference type="OrthoDB" id="7057164at2"/>
<feature type="transmembrane region" description="Helical" evidence="2">
    <location>
        <begin position="67"/>
        <end position="89"/>
    </location>
</feature>
<keyword evidence="4" id="KW-1185">Reference proteome</keyword>
<gene>
    <name evidence="3" type="ORF">BTO11_09615</name>
</gene>
<organism evidence="3 4">
    <name type="scientific">Psychrosphaera saromensis</name>
    <dbReference type="NCBI Taxonomy" id="716813"/>
    <lineage>
        <taxon>Bacteria</taxon>
        <taxon>Pseudomonadati</taxon>
        <taxon>Pseudomonadota</taxon>
        <taxon>Gammaproteobacteria</taxon>
        <taxon>Alteromonadales</taxon>
        <taxon>Pseudoalteromonadaceae</taxon>
        <taxon>Psychrosphaera</taxon>
    </lineage>
</organism>
<dbReference type="RefSeq" id="WP_105052395.1">
    <property type="nucleotide sequence ID" value="NZ_BMYG01000002.1"/>
</dbReference>
<keyword evidence="2" id="KW-0472">Membrane</keyword>
<dbReference type="AlphaFoldDB" id="A0A2S7UVZ8"/>
<evidence type="ECO:0000256" key="1">
    <source>
        <dbReference type="SAM" id="Coils"/>
    </source>
</evidence>
<evidence type="ECO:0000313" key="4">
    <source>
        <dbReference type="Proteomes" id="UP000239007"/>
    </source>
</evidence>
<feature type="coiled-coil region" evidence="1">
    <location>
        <begin position="90"/>
        <end position="117"/>
    </location>
</feature>
<comment type="caution">
    <text evidence="3">The sequence shown here is derived from an EMBL/GenBank/DDBJ whole genome shotgun (WGS) entry which is preliminary data.</text>
</comment>
<proteinExistence type="predicted"/>
<reference evidence="3 4" key="1">
    <citation type="submission" date="2016-12" db="EMBL/GenBank/DDBJ databases">
        <title>Diversity of luminous bacteria.</title>
        <authorList>
            <person name="Yoshizawa S."/>
            <person name="Kogure K."/>
        </authorList>
    </citation>
    <scope>NUCLEOTIDE SEQUENCE [LARGE SCALE GENOMIC DNA]</scope>
    <source>
        <strain evidence="3 4">SA4-48</strain>
    </source>
</reference>
<accession>A0A2S7UVZ8</accession>
<keyword evidence="1" id="KW-0175">Coiled coil</keyword>
<dbReference type="EMBL" id="MSCH01000003">
    <property type="protein sequence ID" value="PQJ53895.1"/>
    <property type="molecule type" value="Genomic_DNA"/>
</dbReference>
<feature type="transmembrane region" description="Helical" evidence="2">
    <location>
        <begin position="21"/>
        <end position="38"/>
    </location>
</feature>
<dbReference type="Proteomes" id="UP000239007">
    <property type="component" value="Unassembled WGS sequence"/>
</dbReference>
<keyword evidence="2" id="KW-0812">Transmembrane</keyword>
<sequence length="293" mass="34312">MELAVNELPRYKRWPFKFFNKGLYPGIYSVLALGYIGIPSNIQEMVRHQLPIEWRTWALNYWNLDQWFTALFITALIGAIWGGIGSQLTSSFLNKIYRRVKEENEQLKEKNSSTAINCYELFSHYIYNNYFAKFSLTSNERLSLYKLDMDLFLCVGRYSENELYRQKPNRLYPRNVGCIETVWKTGKVEHVIPFDSETEFDKWKKYNIENFGFGDSVLNNMKMRSRAFLGFRIQNSQKQTIAVLIFESTQASGLKFSKLNTAMTQRELQNISHLLESLNSHMPSLQSASLEGF</sequence>
<evidence type="ECO:0000256" key="2">
    <source>
        <dbReference type="SAM" id="Phobius"/>
    </source>
</evidence>
<evidence type="ECO:0000313" key="3">
    <source>
        <dbReference type="EMBL" id="PQJ53895.1"/>
    </source>
</evidence>
<keyword evidence="2" id="KW-1133">Transmembrane helix</keyword>